<feature type="transmembrane region" description="Helical" evidence="8">
    <location>
        <begin position="229"/>
        <end position="247"/>
    </location>
</feature>
<feature type="transmembrane region" description="Helical" evidence="8">
    <location>
        <begin position="170"/>
        <end position="192"/>
    </location>
</feature>
<evidence type="ECO:0000256" key="4">
    <source>
        <dbReference type="ARBA" id="ARBA00022475"/>
    </source>
</evidence>
<keyword evidence="10" id="KW-1185">Reference proteome</keyword>
<dbReference type="RefSeq" id="WP_073010407.1">
    <property type="nucleotide sequence ID" value="NZ_FRBW01000001.1"/>
</dbReference>
<keyword evidence="3" id="KW-0813">Transport</keyword>
<sequence>MGNTELLLLIAVVFTLAGLVKGVIGLGLPTVALSLMTVSTDLTTAMSLMLAPTLATNILQAFGRRGTFGLIGRLWPFLLPAMVMVGLGGLVLQNANLTLLTGLLGVVLILYAVSGLTGFVLHVPERREAPLGFFFGAVNGILTGMVGSYAVPGVMFLQGLNLPRDAFVQAMGLLFLGSTLALGVTLSGANILDLEAGGLSALACIPAFAGFFAGQAIRRRLSEQLFRRLFFLGLLALGLFVSVRAFGAL</sequence>
<evidence type="ECO:0000256" key="7">
    <source>
        <dbReference type="ARBA" id="ARBA00023136"/>
    </source>
</evidence>
<evidence type="ECO:0000256" key="8">
    <source>
        <dbReference type="RuleBase" id="RU363041"/>
    </source>
</evidence>
<dbReference type="STRING" id="735517.SAMN05444272_1365"/>
<comment type="subcellular location">
    <subcellularLocation>
        <location evidence="1 8">Cell membrane</location>
        <topology evidence="1 8">Multi-pass membrane protein</topology>
    </subcellularLocation>
</comment>
<evidence type="ECO:0000313" key="9">
    <source>
        <dbReference type="EMBL" id="SHL74282.1"/>
    </source>
</evidence>
<dbReference type="InterPro" id="IPR002781">
    <property type="entry name" value="TM_pro_TauE-like"/>
</dbReference>
<feature type="transmembrane region" description="Helical" evidence="8">
    <location>
        <begin position="74"/>
        <end position="92"/>
    </location>
</feature>
<accession>A0A1M7D424</accession>
<reference evidence="9 10" key="1">
    <citation type="submission" date="2016-11" db="EMBL/GenBank/DDBJ databases">
        <authorList>
            <person name="Jaros S."/>
            <person name="Januszkiewicz K."/>
            <person name="Wedrychowicz H."/>
        </authorList>
    </citation>
    <scope>NUCLEOTIDE SEQUENCE [LARGE SCALE GENOMIC DNA]</scope>
    <source>
        <strain evidence="9 10">DSM 22153</strain>
    </source>
</reference>
<evidence type="ECO:0000256" key="2">
    <source>
        <dbReference type="ARBA" id="ARBA00009142"/>
    </source>
</evidence>
<keyword evidence="5 8" id="KW-0812">Transmembrane</keyword>
<dbReference type="Pfam" id="PF01925">
    <property type="entry name" value="TauE"/>
    <property type="match status" value="1"/>
</dbReference>
<gene>
    <name evidence="9" type="ORF">SAMN05444272_1365</name>
</gene>
<dbReference type="InterPro" id="IPR052017">
    <property type="entry name" value="TSUP"/>
</dbReference>
<organism evidence="9 10">
    <name type="scientific">Roseibium suaedae</name>
    <dbReference type="NCBI Taxonomy" id="735517"/>
    <lineage>
        <taxon>Bacteria</taxon>
        <taxon>Pseudomonadati</taxon>
        <taxon>Pseudomonadota</taxon>
        <taxon>Alphaproteobacteria</taxon>
        <taxon>Hyphomicrobiales</taxon>
        <taxon>Stappiaceae</taxon>
        <taxon>Roseibium</taxon>
    </lineage>
</organism>
<feature type="transmembrane region" description="Helical" evidence="8">
    <location>
        <begin position="99"/>
        <end position="121"/>
    </location>
</feature>
<keyword evidence="6 8" id="KW-1133">Transmembrane helix</keyword>
<dbReference type="PANTHER" id="PTHR30269">
    <property type="entry name" value="TRANSMEMBRANE PROTEIN YFCA"/>
    <property type="match status" value="1"/>
</dbReference>
<evidence type="ECO:0000256" key="6">
    <source>
        <dbReference type="ARBA" id="ARBA00022989"/>
    </source>
</evidence>
<keyword evidence="7 8" id="KW-0472">Membrane</keyword>
<dbReference type="EMBL" id="FRBW01000001">
    <property type="protein sequence ID" value="SHL74282.1"/>
    <property type="molecule type" value="Genomic_DNA"/>
</dbReference>
<keyword evidence="4 8" id="KW-1003">Cell membrane</keyword>
<feature type="transmembrane region" description="Helical" evidence="8">
    <location>
        <begin position="198"/>
        <end position="217"/>
    </location>
</feature>
<proteinExistence type="inferred from homology"/>
<protein>
    <recommendedName>
        <fullName evidence="8">Probable membrane transporter protein</fullName>
    </recommendedName>
</protein>
<feature type="transmembrane region" description="Helical" evidence="8">
    <location>
        <begin position="133"/>
        <end position="158"/>
    </location>
</feature>
<name>A0A1M7D424_9HYPH</name>
<dbReference type="Proteomes" id="UP000186002">
    <property type="component" value="Unassembled WGS sequence"/>
</dbReference>
<dbReference type="AlphaFoldDB" id="A0A1M7D424"/>
<comment type="similarity">
    <text evidence="2 8">Belongs to the 4-toluene sulfonate uptake permease (TSUP) (TC 2.A.102) family.</text>
</comment>
<evidence type="ECO:0000256" key="1">
    <source>
        <dbReference type="ARBA" id="ARBA00004651"/>
    </source>
</evidence>
<dbReference type="GO" id="GO:0005886">
    <property type="term" value="C:plasma membrane"/>
    <property type="evidence" value="ECO:0007669"/>
    <property type="project" value="UniProtKB-SubCell"/>
</dbReference>
<evidence type="ECO:0000256" key="3">
    <source>
        <dbReference type="ARBA" id="ARBA00022448"/>
    </source>
</evidence>
<evidence type="ECO:0000313" key="10">
    <source>
        <dbReference type="Proteomes" id="UP000186002"/>
    </source>
</evidence>
<dbReference type="OrthoDB" id="9800873at2"/>
<evidence type="ECO:0000256" key="5">
    <source>
        <dbReference type="ARBA" id="ARBA00022692"/>
    </source>
</evidence>
<dbReference type="PANTHER" id="PTHR30269:SF32">
    <property type="entry name" value="MEMBRANE TRANSPORTER PROTEIN-RELATED"/>
    <property type="match status" value="1"/>
</dbReference>